<comment type="similarity">
    <text evidence="2">Belongs to the 2-oxoacid dehydrogenase family.</text>
</comment>
<dbReference type="PROSITE" id="PS51826">
    <property type="entry name" value="PSBD"/>
    <property type="match status" value="2"/>
</dbReference>
<dbReference type="Pfam" id="PF00198">
    <property type="entry name" value="2-oxoacid_dh"/>
    <property type="match status" value="1"/>
</dbReference>
<dbReference type="PANTHER" id="PTHR43178:SF5">
    <property type="entry name" value="LIPOAMIDE ACYLTRANSFERASE COMPONENT OF BRANCHED-CHAIN ALPHA-KETO ACID DEHYDROGENASE COMPLEX, MITOCHONDRIAL"/>
    <property type="match status" value="1"/>
</dbReference>
<sequence>MAYIVRMPKMGVEMQTGILLDWHVEEGDAVEDGDVLAEIESEKTTAEVTARENGVFRHRVLEAGVEVPPGTALGVVADAEAAIDDLLADIEEENGEVDAATGGASADTAATAVTDDQGQSHGGSESSRVAQSSAGGPSTEQPAAGESTGDGRATPKARRRASEANLPLSSVSGSGPKGAVTEADVTATLDSGSSSAPGGATVERAGSTAAPATPRARKRASDLGVDLATLSGSGPGGAIRAADVESAGEGGTSATQQTSGDEVTSVSSGQDGRTLVEERPLGGMRSTIARRLSGSWEAPHVTVDRRVDAEALLRASSAADDVVSVSDILLKAVSVTLGEHPAFNATFEDDTHRLYEEHNVGVAVDVDAGLVTPVLRDVESKTVTEIAYERGSLTERVQGGRQRPGDLQGGTFTVSNLGVFGVDTFTPIINPPQVAILGVNAIREDPARTETGIEFRRTIGFSLSFDHRVVDGADAARFLDTLATTLEDAPDLV</sequence>
<feature type="domain" description="Lipoyl-binding" evidence="7">
    <location>
        <begin position="2"/>
        <end position="91"/>
    </location>
</feature>
<dbReference type="InterPro" id="IPR003016">
    <property type="entry name" value="2-oxoA_DH_lipoyl-BS"/>
</dbReference>
<protein>
    <submittedName>
        <fullName evidence="9">2-oxo acid dehydrogenase subunit E2</fullName>
    </submittedName>
</protein>
<comment type="cofactor">
    <cofactor evidence="1">
        <name>(R)-lipoate</name>
        <dbReference type="ChEBI" id="CHEBI:83088"/>
    </cofactor>
</comment>
<dbReference type="InterPro" id="IPR023213">
    <property type="entry name" value="CAT-like_dom_sf"/>
</dbReference>
<dbReference type="Gene3D" id="4.10.320.10">
    <property type="entry name" value="E3-binding domain"/>
    <property type="match status" value="2"/>
</dbReference>
<evidence type="ECO:0000256" key="1">
    <source>
        <dbReference type="ARBA" id="ARBA00001938"/>
    </source>
</evidence>
<feature type="region of interest" description="Disordered" evidence="6">
    <location>
        <begin position="99"/>
        <end position="282"/>
    </location>
</feature>
<name>A0ABD5RSM7_9EURY</name>
<feature type="compositionally biased region" description="Low complexity" evidence="6">
    <location>
        <begin position="204"/>
        <end position="214"/>
    </location>
</feature>
<evidence type="ECO:0000256" key="3">
    <source>
        <dbReference type="ARBA" id="ARBA00022679"/>
    </source>
</evidence>
<proteinExistence type="inferred from homology"/>
<evidence type="ECO:0000313" key="10">
    <source>
        <dbReference type="Proteomes" id="UP001596099"/>
    </source>
</evidence>
<dbReference type="Gene3D" id="2.40.50.100">
    <property type="match status" value="1"/>
</dbReference>
<dbReference type="AlphaFoldDB" id="A0ABD5RSM7"/>
<evidence type="ECO:0000259" key="7">
    <source>
        <dbReference type="PROSITE" id="PS50968"/>
    </source>
</evidence>
<feature type="domain" description="Peripheral subunit-binding (PSBD)" evidence="8">
    <location>
        <begin position="152"/>
        <end position="189"/>
    </location>
</feature>
<dbReference type="Pfam" id="PF00364">
    <property type="entry name" value="Biotin_lipoyl"/>
    <property type="match status" value="1"/>
</dbReference>
<dbReference type="Gene3D" id="3.30.559.10">
    <property type="entry name" value="Chloramphenicol acetyltransferase-like domain"/>
    <property type="match status" value="1"/>
</dbReference>
<feature type="compositionally biased region" description="Low complexity" evidence="6">
    <location>
        <begin position="99"/>
        <end position="116"/>
    </location>
</feature>
<comment type="caution">
    <text evidence="9">The sequence shown here is derived from an EMBL/GenBank/DDBJ whole genome shotgun (WGS) entry which is preliminary data.</text>
</comment>
<dbReference type="SUPFAM" id="SSF47005">
    <property type="entry name" value="Peripheral subunit-binding domain of 2-oxo acid dehydrogenase complex"/>
    <property type="match status" value="2"/>
</dbReference>
<keyword evidence="3" id="KW-0808">Transferase</keyword>
<evidence type="ECO:0000256" key="6">
    <source>
        <dbReference type="SAM" id="MobiDB-lite"/>
    </source>
</evidence>
<dbReference type="PROSITE" id="PS00189">
    <property type="entry name" value="LIPOYL"/>
    <property type="match status" value="1"/>
</dbReference>
<dbReference type="InterPro" id="IPR001078">
    <property type="entry name" value="2-oxoacid_DH_actylTfrase"/>
</dbReference>
<feature type="domain" description="Peripheral subunit-binding (PSBD)" evidence="8">
    <location>
        <begin position="211"/>
        <end position="248"/>
    </location>
</feature>
<dbReference type="RefSeq" id="WP_247420621.1">
    <property type="nucleotide sequence ID" value="NZ_JALLGW010000003.1"/>
</dbReference>
<dbReference type="GO" id="GO:0016746">
    <property type="term" value="F:acyltransferase activity"/>
    <property type="evidence" value="ECO:0007669"/>
    <property type="project" value="UniProtKB-KW"/>
</dbReference>
<gene>
    <name evidence="9" type="ORF">ACFPYI_19835</name>
</gene>
<reference evidence="9 10" key="1">
    <citation type="journal article" date="2019" name="Int. J. Syst. Evol. Microbiol.">
        <title>The Global Catalogue of Microorganisms (GCM) 10K type strain sequencing project: providing services to taxonomists for standard genome sequencing and annotation.</title>
        <authorList>
            <consortium name="The Broad Institute Genomics Platform"/>
            <consortium name="The Broad Institute Genome Sequencing Center for Infectious Disease"/>
            <person name="Wu L."/>
            <person name="Ma J."/>
        </authorList>
    </citation>
    <scope>NUCLEOTIDE SEQUENCE [LARGE SCALE GENOMIC DNA]</scope>
    <source>
        <strain evidence="9 10">CGMCC 1.12543</strain>
    </source>
</reference>
<dbReference type="Pfam" id="PF02817">
    <property type="entry name" value="E3_binding"/>
    <property type="match status" value="2"/>
</dbReference>
<evidence type="ECO:0000256" key="5">
    <source>
        <dbReference type="ARBA" id="ARBA00023315"/>
    </source>
</evidence>
<dbReference type="SUPFAM" id="SSF52777">
    <property type="entry name" value="CoA-dependent acyltransferases"/>
    <property type="match status" value="1"/>
</dbReference>
<feature type="compositionally biased region" description="Polar residues" evidence="6">
    <location>
        <begin position="117"/>
        <end position="141"/>
    </location>
</feature>
<feature type="compositionally biased region" description="Polar residues" evidence="6">
    <location>
        <begin position="252"/>
        <end position="271"/>
    </location>
</feature>
<dbReference type="PANTHER" id="PTHR43178">
    <property type="entry name" value="DIHYDROLIPOAMIDE ACETYLTRANSFERASE COMPONENT OF PYRUVATE DEHYDROGENASE COMPLEX"/>
    <property type="match status" value="1"/>
</dbReference>
<keyword evidence="4" id="KW-0450">Lipoyl</keyword>
<dbReference type="InterPro" id="IPR000089">
    <property type="entry name" value="Biotin_lipoyl"/>
</dbReference>
<dbReference type="SUPFAM" id="SSF51230">
    <property type="entry name" value="Single hybrid motif"/>
    <property type="match status" value="1"/>
</dbReference>
<keyword evidence="5" id="KW-0012">Acyltransferase</keyword>
<dbReference type="InterPro" id="IPR004167">
    <property type="entry name" value="PSBD"/>
</dbReference>
<dbReference type="EMBL" id="JBHSQH010000002">
    <property type="protein sequence ID" value="MFC5973586.1"/>
    <property type="molecule type" value="Genomic_DNA"/>
</dbReference>
<dbReference type="PROSITE" id="PS50968">
    <property type="entry name" value="BIOTINYL_LIPOYL"/>
    <property type="match status" value="1"/>
</dbReference>
<keyword evidence="10" id="KW-1185">Reference proteome</keyword>
<evidence type="ECO:0000256" key="4">
    <source>
        <dbReference type="ARBA" id="ARBA00022823"/>
    </source>
</evidence>
<dbReference type="InterPro" id="IPR011053">
    <property type="entry name" value="Single_hybrid_motif"/>
</dbReference>
<dbReference type="Proteomes" id="UP001596099">
    <property type="component" value="Unassembled WGS sequence"/>
</dbReference>
<dbReference type="CDD" id="cd06849">
    <property type="entry name" value="lipoyl_domain"/>
    <property type="match status" value="1"/>
</dbReference>
<evidence type="ECO:0000256" key="2">
    <source>
        <dbReference type="ARBA" id="ARBA00007317"/>
    </source>
</evidence>
<evidence type="ECO:0000313" key="9">
    <source>
        <dbReference type="EMBL" id="MFC5973586.1"/>
    </source>
</evidence>
<dbReference type="InterPro" id="IPR050743">
    <property type="entry name" value="2-oxoacid_DH_E2_comp"/>
</dbReference>
<accession>A0ABD5RSM7</accession>
<dbReference type="InterPro" id="IPR036625">
    <property type="entry name" value="E3-bd_dom_sf"/>
</dbReference>
<organism evidence="9 10">
    <name type="scientific">Halomarina salina</name>
    <dbReference type="NCBI Taxonomy" id="1872699"/>
    <lineage>
        <taxon>Archaea</taxon>
        <taxon>Methanobacteriati</taxon>
        <taxon>Methanobacteriota</taxon>
        <taxon>Stenosarchaea group</taxon>
        <taxon>Halobacteria</taxon>
        <taxon>Halobacteriales</taxon>
        <taxon>Natronomonadaceae</taxon>
        <taxon>Halomarina</taxon>
    </lineage>
</organism>
<evidence type="ECO:0000259" key="8">
    <source>
        <dbReference type="PROSITE" id="PS51826"/>
    </source>
</evidence>